<evidence type="ECO:0000256" key="1">
    <source>
        <dbReference type="ARBA" id="ARBA00005582"/>
    </source>
</evidence>
<feature type="domain" description="Nudix hydrolase" evidence="4">
    <location>
        <begin position="6"/>
        <end position="136"/>
    </location>
</feature>
<accession>A0ABP8A3P9</accession>
<reference evidence="6" key="1">
    <citation type="journal article" date="2019" name="Int. J. Syst. Evol. Microbiol.">
        <title>The Global Catalogue of Microorganisms (GCM) 10K type strain sequencing project: providing services to taxonomists for standard genome sequencing and annotation.</title>
        <authorList>
            <consortium name="The Broad Institute Genomics Platform"/>
            <consortium name="The Broad Institute Genome Sequencing Center for Infectious Disease"/>
            <person name="Wu L."/>
            <person name="Ma J."/>
        </authorList>
    </citation>
    <scope>NUCLEOTIDE SEQUENCE [LARGE SCALE GENOMIC DNA]</scope>
    <source>
        <strain evidence="6">JCM 17591</strain>
    </source>
</reference>
<dbReference type="SMART" id="SM00855">
    <property type="entry name" value="PGAM"/>
    <property type="match status" value="1"/>
</dbReference>
<evidence type="ECO:0000313" key="6">
    <source>
        <dbReference type="Proteomes" id="UP001501079"/>
    </source>
</evidence>
<dbReference type="PRINTS" id="PR00502">
    <property type="entry name" value="NUDIXFAMILY"/>
</dbReference>
<organism evidence="5 6">
    <name type="scientific">Gryllotalpicola koreensis</name>
    <dbReference type="NCBI Taxonomy" id="993086"/>
    <lineage>
        <taxon>Bacteria</taxon>
        <taxon>Bacillati</taxon>
        <taxon>Actinomycetota</taxon>
        <taxon>Actinomycetes</taxon>
        <taxon>Micrococcales</taxon>
        <taxon>Microbacteriaceae</taxon>
        <taxon>Gryllotalpicola</taxon>
    </lineage>
</organism>
<sequence>MTDGVILAAGAVCWRIVDGDVRVLVIHRPRYDDLTLPKGKVEPGETLPQTAVREVREETGLAIALGIPLSQTCYTIASGREKVVHYWTAEVTDAQVKASRFRPNSEVDAVHWMPLEKAKVALSYEHDIQLLEEFARVHEQAGGSSFGVIVLRHAKALGRGEWSGADEKRPLASRGVLQSQRIVPTVRAWRPRRIVTSPAVRCAATVAPLARALDRKPRLEPGVSQDAWDDGLSTVPEVVAKRIVSGKTAVLCSHRPVLPDILREFALATGTPMSWQLREAAALEPAAFTIVHLSVLHPTAGILALETHNPQS</sequence>
<evidence type="ECO:0000313" key="5">
    <source>
        <dbReference type="EMBL" id="GAA4177100.1"/>
    </source>
</evidence>
<dbReference type="GO" id="GO:0016787">
    <property type="term" value="F:hydrolase activity"/>
    <property type="evidence" value="ECO:0007669"/>
    <property type="project" value="UniProtKB-KW"/>
</dbReference>
<dbReference type="Pfam" id="PF00293">
    <property type="entry name" value="NUDIX"/>
    <property type="match status" value="1"/>
</dbReference>
<keyword evidence="2 3" id="KW-0378">Hydrolase</keyword>
<dbReference type="InterPro" id="IPR051325">
    <property type="entry name" value="Nudix_hydrolase_domain"/>
</dbReference>
<dbReference type="InterPro" id="IPR020084">
    <property type="entry name" value="NUDIX_hydrolase_CS"/>
</dbReference>
<comment type="similarity">
    <text evidence="1 3">Belongs to the Nudix hydrolase family.</text>
</comment>
<dbReference type="CDD" id="cd07040">
    <property type="entry name" value="HP"/>
    <property type="match status" value="1"/>
</dbReference>
<dbReference type="SUPFAM" id="SSF53254">
    <property type="entry name" value="Phosphoglycerate mutase-like"/>
    <property type="match status" value="1"/>
</dbReference>
<comment type="caution">
    <text evidence="5">The sequence shown here is derived from an EMBL/GenBank/DDBJ whole genome shotgun (WGS) entry which is preliminary data.</text>
</comment>
<name>A0ABP8A3P9_9MICO</name>
<gene>
    <name evidence="5" type="ORF">GCM10022287_25340</name>
</gene>
<dbReference type="InterPro" id="IPR029033">
    <property type="entry name" value="His_PPase_superfam"/>
</dbReference>
<dbReference type="Proteomes" id="UP001501079">
    <property type="component" value="Unassembled WGS sequence"/>
</dbReference>
<dbReference type="Pfam" id="PF00300">
    <property type="entry name" value="His_Phos_1"/>
    <property type="match status" value="1"/>
</dbReference>
<dbReference type="InterPro" id="IPR020476">
    <property type="entry name" value="Nudix_hydrolase"/>
</dbReference>
<dbReference type="SUPFAM" id="SSF55811">
    <property type="entry name" value="Nudix"/>
    <property type="match status" value="1"/>
</dbReference>
<dbReference type="PROSITE" id="PS51462">
    <property type="entry name" value="NUDIX"/>
    <property type="match status" value="1"/>
</dbReference>
<protein>
    <submittedName>
        <fullName evidence="5">NUDIX hydrolase</fullName>
    </submittedName>
</protein>
<keyword evidence="6" id="KW-1185">Reference proteome</keyword>
<evidence type="ECO:0000259" key="4">
    <source>
        <dbReference type="PROSITE" id="PS51462"/>
    </source>
</evidence>
<evidence type="ECO:0000256" key="2">
    <source>
        <dbReference type="ARBA" id="ARBA00022801"/>
    </source>
</evidence>
<dbReference type="RefSeq" id="WP_344754959.1">
    <property type="nucleotide sequence ID" value="NZ_BAABBW010000004.1"/>
</dbReference>
<dbReference type="PANTHER" id="PTHR21340">
    <property type="entry name" value="DIADENOSINE 5,5-P1,P4-TETRAPHOSPHATE PYROPHOSPHOHYDROLASE MUTT"/>
    <property type="match status" value="1"/>
</dbReference>
<dbReference type="Gene3D" id="3.40.50.1240">
    <property type="entry name" value="Phosphoglycerate mutase-like"/>
    <property type="match status" value="1"/>
</dbReference>
<dbReference type="InterPro" id="IPR015797">
    <property type="entry name" value="NUDIX_hydrolase-like_dom_sf"/>
</dbReference>
<proteinExistence type="inferred from homology"/>
<dbReference type="InterPro" id="IPR000086">
    <property type="entry name" value="NUDIX_hydrolase_dom"/>
</dbReference>
<dbReference type="Gene3D" id="3.90.79.10">
    <property type="entry name" value="Nucleoside Triphosphate Pyrophosphohydrolase"/>
    <property type="match status" value="1"/>
</dbReference>
<dbReference type="PROSITE" id="PS00893">
    <property type="entry name" value="NUDIX_BOX"/>
    <property type="match status" value="1"/>
</dbReference>
<evidence type="ECO:0000256" key="3">
    <source>
        <dbReference type="RuleBase" id="RU003476"/>
    </source>
</evidence>
<dbReference type="InterPro" id="IPR013078">
    <property type="entry name" value="His_Pase_superF_clade-1"/>
</dbReference>
<dbReference type="EMBL" id="BAABBW010000004">
    <property type="protein sequence ID" value="GAA4177100.1"/>
    <property type="molecule type" value="Genomic_DNA"/>
</dbReference>
<dbReference type="PANTHER" id="PTHR21340:SF0">
    <property type="entry name" value="BIS(5'-NUCLEOSYL)-TETRAPHOSPHATASE [ASYMMETRICAL]"/>
    <property type="match status" value="1"/>
</dbReference>
<dbReference type="CDD" id="cd03673">
    <property type="entry name" value="NUDIX_Ap6A_hydrolase"/>
    <property type="match status" value="1"/>
</dbReference>